<dbReference type="InterPro" id="IPR027482">
    <property type="entry name" value="Sec1-like_dom2"/>
</dbReference>
<evidence type="ECO:0000313" key="3">
    <source>
        <dbReference type="Proteomes" id="UP000245609"/>
    </source>
</evidence>
<dbReference type="EMBL" id="MBFS01000377">
    <property type="protein sequence ID" value="PVV02631.1"/>
    <property type="molecule type" value="Genomic_DNA"/>
</dbReference>
<dbReference type="Proteomes" id="UP000245609">
    <property type="component" value="Unassembled WGS sequence"/>
</dbReference>
<accession>A0A2T9ZDH0</accession>
<protein>
    <submittedName>
        <fullName evidence="2">Uncharacterized protein</fullName>
    </submittedName>
</protein>
<dbReference type="OrthoDB" id="2228at2759"/>
<comment type="similarity">
    <text evidence="1">Belongs to the STXBP/unc-18/SEC1 family.</text>
</comment>
<dbReference type="InterPro" id="IPR001619">
    <property type="entry name" value="Sec1-like"/>
</dbReference>
<comment type="caution">
    <text evidence="2">The sequence shown here is derived from an EMBL/GenBank/DDBJ whole genome shotgun (WGS) entry which is preliminary data.</text>
</comment>
<keyword evidence="3" id="KW-1185">Reference proteome</keyword>
<organism evidence="2 3">
    <name type="scientific">Smittium megazygosporum</name>
    <dbReference type="NCBI Taxonomy" id="133381"/>
    <lineage>
        <taxon>Eukaryota</taxon>
        <taxon>Fungi</taxon>
        <taxon>Fungi incertae sedis</taxon>
        <taxon>Zoopagomycota</taxon>
        <taxon>Kickxellomycotina</taxon>
        <taxon>Harpellomycetes</taxon>
        <taxon>Harpellales</taxon>
        <taxon>Legeriomycetaceae</taxon>
        <taxon>Smittium</taxon>
    </lineage>
</organism>
<dbReference type="PANTHER" id="PTHR11679">
    <property type="entry name" value="VESICLE PROTEIN SORTING-ASSOCIATED"/>
    <property type="match status" value="1"/>
</dbReference>
<proteinExistence type="inferred from homology"/>
<dbReference type="GO" id="GO:0016192">
    <property type="term" value="P:vesicle-mediated transport"/>
    <property type="evidence" value="ECO:0007669"/>
    <property type="project" value="InterPro"/>
</dbReference>
<dbReference type="Gene3D" id="3.40.50.1910">
    <property type="match status" value="1"/>
</dbReference>
<dbReference type="AlphaFoldDB" id="A0A2T9ZDH0"/>
<gene>
    <name evidence="2" type="ORF">BB560_002912</name>
</gene>
<dbReference type="Pfam" id="PF00995">
    <property type="entry name" value="Sec1"/>
    <property type="match status" value="1"/>
</dbReference>
<dbReference type="STRING" id="133381.A0A2T9ZDH0"/>
<name>A0A2T9ZDH0_9FUNG</name>
<evidence type="ECO:0000313" key="2">
    <source>
        <dbReference type="EMBL" id="PVV02631.1"/>
    </source>
</evidence>
<evidence type="ECO:0000256" key="1">
    <source>
        <dbReference type="ARBA" id="ARBA00009884"/>
    </source>
</evidence>
<dbReference type="InterPro" id="IPR036045">
    <property type="entry name" value="Sec1-like_sf"/>
</dbReference>
<reference evidence="2 3" key="1">
    <citation type="journal article" date="2018" name="MBio">
        <title>Comparative Genomics Reveals the Core Gene Toolbox for the Fungus-Insect Symbiosis.</title>
        <authorList>
            <person name="Wang Y."/>
            <person name="Stata M."/>
            <person name="Wang W."/>
            <person name="Stajich J.E."/>
            <person name="White M.M."/>
            <person name="Moncalvo J.M."/>
        </authorList>
    </citation>
    <scope>NUCLEOTIDE SEQUENCE [LARGE SCALE GENOMIC DNA]</scope>
    <source>
        <strain evidence="2 3">SC-DP-2</strain>
    </source>
</reference>
<dbReference type="SUPFAM" id="SSF56815">
    <property type="entry name" value="Sec1/munc18-like (SM) proteins"/>
    <property type="match status" value="1"/>
</dbReference>
<sequence>MGNSMTEFHDKFLEELAIIEQNIVTRTLIDGTEYKTAYEDVMSILEDHKISKSNKLRLAILYYLSEYSSKDIEKFKTMIKYIGEYEDKLAPLFENTLVLNAGKIRNHIIESCRKKIDYQNHYLLIGKAKNLLNKFGFGGNTGADELETLYSKEWNSEYELSRNINVLPFVVSAMSKGILDISIFPYIKDTEVDLELMLKKKLSLPKKITRVDRNDIQTKLQKTKLYNYVPTWHKGCTQDPDFEDLVPVTTNKYGLFEKQQRKPKIIVFILGGLTYSEMRDAELLSKHMNTDIYIGSTHIITPKSVLKSLNLE</sequence>
<dbReference type="Gene3D" id="1.25.40.60">
    <property type="match status" value="1"/>
</dbReference>